<keyword evidence="1" id="KW-1133">Transmembrane helix</keyword>
<evidence type="ECO:0000313" key="5">
    <source>
        <dbReference type="Proteomes" id="UP001431572"/>
    </source>
</evidence>
<reference evidence="3" key="2">
    <citation type="journal article" date="2024" name="Nature">
        <title>Anoxygenic phototroph of the Chloroflexota uses a type I reaction centre.</title>
        <authorList>
            <person name="Tsuji J.M."/>
            <person name="Shaw N.A."/>
            <person name="Nagashima S."/>
            <person name="Venkiteswaran J.J."/>
            <person name="Schiff S.L."/>
            <person name="Watanabe T."/>
            <person name="Fukui M."/>
            <person name="Hanada S."/>
            <person name="Tank M."/>
            <person name="Neufeld J.D."/>
        </authorList>
    </citation>
    <scope>NUCLEOTIDE SEQUENCE</scope>
    <source>
        <strain evidence="3">L227-S17</strain>
    </source>
</reference>
<evidence type="ECO:0000313" key="4">
    <source>
        <dbReference type="Proteomes" id="UP000521676"/>
    </source>
</evidence>
<feature type="transmembrane region" description="Helical" evidence="1">
    <location>
        <begin position="81"/>
        <end position="100"/>
    </location>
</feature>
<dbReference type="Proteomes" id="UP001431572">
    <property type="component" value="Chromosome 1"/>
</dbReference>
<organism evidence="2 4">
    <name type="scientific">Candidatus Chlorohelix allophototropha</name>
    <dbReference type="NCBI Taxonomy" id="3003348"/>
    <lineage>
        <taxon>Bacteria</taxon>
        <taxon>Bacillati</taxon>
        <taxon>Chloroflexota</taxon>
        <taxon>Chloroflexia</taxon>
        <taxon>Candidatus Chloroheliales</taxon>
        <taxon>Candidatus Chloroheliaceae</taxon>
        <taxon>Candidatus Chlorohelix</taxon>
    </lineage>
</organism>
<keyword evidence="5" id="KW-1185">Reference proteome</keyword>
<dbReference type="Pfam" id="PF10825">
    <property type="entry name" value="DUF2752"/>
    <property type="match status" value="1"/>
</dbReference>
<feature type="transmembrane region" description="Helical" evidence="1">
    <location>
        <begin position="121"/>
        <end position="139"/>
    </location>
</feature>
<dbReference type="RefSeq" id="WP_341467373.1">
    <property type="nucleotide sequence ID" value="NZ_CP128399.1"/>
</dbReference>
<keyword evidence="1" id="KW-0812">Transmembrane</keyword>
<dbReference type="AlphaFoldDB" id="A0A8T7M1V1"/>
<evidence type="ECO:0000313" key="3">
    <source>
        <dbReference type="EMBL" id="WJW65489.1"/>
    </source>
</evidence>
<reference evidence="2 4" key="1">
    <citation type="submission" date="2020-06" db="EMBL/GenBank/DDBJ databases">
        <title>Anoxygenic phototrophic Chloroflexota member uses a Type I reaction center.</title>
        <authorList>
            <person name="Tsuji J.M."/>
            <person name="Shaw N.A."/>
            <person name="Nagashima S."/>
            <person name="Venkiteswaran J."/>
            <person name="Schiff S.L."/>
            <person name="Hanada S."/>
            <person name="Tank M."/>
            <person name="Neufeld J.D."/>
        </authorList>
    </citation>
    <scope>NUCLEOTIDE SEQUENCE [LARGE SCALE GENOMIC DNA]</scope>
    <source>
        <strain evidence="2">L227-S17</strain>
    </source>
</reference>
<evidence type="ECO:0000313" key="2">
    <source>
        <dbReference type="EMBL" id="NWJ46110.1"/>
    </source>
</evidence>
<dbReference type="EMBL" id="JACATZ010000001">
    <property type="protein sequence ID" value="NWJ46110.1"/>
    <property type="molecule type" value="Genomic_DNA"/>
</dbReference>
<feature type="transmembrane region" description="Helical" evidence="1">
    <location>
        <begin position="20"/>
        <end position="37"/>
    </location>
</feature>
<dbReference type="InterPro" id="IPR021215">
    <property type="entry name" value="DUF2752"/>
</dbReference>
<sequence length="148" mass="16620">MQFSFFQKLERLVKKEKLKLATVAGVASVALPVLYFADPASAHFYPRCPFHLLTGLYCPACGSTRAAYHLLHGNFKSAIKLNALFVLGAPVLVLPAYRYLQQSLEKGRLEPDFKLDSRWQKAIIAIAFGFAFLRNLPFAPFTRLSPRS</sequence>
<dbReference type="EMBL" id="CP128399">
    <property type="protein sequence ID" value="WJW65489.1"/>
    <property type="molecule type" value="Genomic_DNA"/>
</dbReference>
<proteinExistence type="predicted"/>
<dbReference type="Proteomes" id="UP000521676">
    <property type="component" value="Unassembled WGS sequence"/>
</dbReference>
<evidence type="ECO:0000256" key="1">
    <source>
        <dbReference type="SAM" id="Phobius"/>
    </source>
</evidence>
<keyword evidence="1" id="KW-0472">Membrane</keyword>
<protein>
    <submittedName>
        <fullName evidence="2">DUF2752 domain-containing protein</fullName>
    </submittedName>
</protein>
<name>A0A8T7M1V1_9CHLR</name>
<gene>
    <name evidence="2" type="ORF">HXX08_09550</name>
    <name evidence="3" type="ORF">OZ401_001254</name>
</gene>
<accession>A0A8T7M1V1</accession>